<sequence length="285" mass="33161">MVRSCCICKKEAGMEENVTSSTARQRRVRLHNYVEQVIRRWNDKEFKLHFRYDENKSFWVARLFLEIISRETFEYVLSLIGPKLRRNYPGLEMISPEKQFLIAIWRMATPDSYRSICEKFDVSTSTALLTTRRVTKCLADLAPTFIKWPTGNRVQEIWAGFEAISSFPKVIGAIDGTHINIASPRVNAEAYINRKGHHAIQLQGICDHKTRFTHCYIGHAGFVHDQRVFRLSDIHDALGNPEKFVDDCHLLGDAAYKLHDNREFPLNERLVYLKIVFDVCYTTFL</sequence>
<evidence type="ECO:0000256" key="9">
    <source>
        <dbReference type="ARBA" id="ARBA00022801"/>
    </source>
</evidence>
<keyword evidence="7" id="KW-0540">Nuclease</keyword>
<dbReference type="GO" id="GO:0005634">
    <property type="term" value="C:nucleus"/>
    <property type="evidence" value="ECO:0007669"/>
    <property type="project" value="UniProtKB-SubCell"/>
</dbReference>
<evidence type="ECO:0000256" key="10">
    <source>
        <dbReference type="ARBA" id="ARBA00023242"/>
    </source>
</evidence>
<dbReference type="GO" id="GO:0005737">
    <property type="term" value="C:cytoplasm"/>
    <property type="evidence" value="ECO:0007669"/>
    <property type="project" value="UniProtKB-SubCell"/>
</dbReference>
<feature type="domain" description="DDE Tnp4" evidence="13">
    <location>
        <begin position="174"/>
        <end position="261"/>
    </location>
</feature>
<evidence type="ECO:0000256" key="8">
    <source>
        <dbReference type="ARBA" id="ARBA00022723"/>
    </source>
</evidence>
<dbReference type="GO" id="GO:0046872">
    <property type="term" value="F:metal ion binding"/>
    <property type="evidence" value="ECO:0007669"/>
    <property type="project" value="UniProtKB-KW"/>
</dbReference>
<dbReference type="PRINTS" id="PR02086">
    <property type="entry name" value="PUTNUCHARBI1"/>
</dbReference>
<dbReference type="EMBL" id="QOIP01000004">
    <property type="protein sequence ID" value="RLU23306.1"/>
    <property type="molecule type" value="Genomic_DNA"/>
</dbReference>
<keyword evidence="9" id="KW-0378">Hydrolase</keyword>
<evidence type="ECO:0000256" key="3">
    <source>
        <dbReference type="ARBA" id="ARBA00004496"/>
    </source>
</evidence>
<accession>A0A3L8DSK0</accession>
<dbReference type="PANTHER" id="PTHR22930">
    <property type="match status" value="1"/>
</dbReference>
<comment type="function">
    <text evidence="12">Transposase-derived protein that may have nuclease activity. Does not have transposase activity.</text>
</comment>
<dbReference type="GO" id="GO:0016787">
    <property type="term" value="F:hydrolase activity"/>
    <property type="evidence" value="ECO:0007669"/>
    <property type="project" value="UniProtKB-KW"/>
</dbReference>
<protein>
    <recommendedName>
        <fullName evidence="5">Putative nuclease HARBI1</fullName>
    </recommendedName>
    <alternativeName>
        <fullName evidence="11">Harbinger transposase-derived nuclease</fullName>
    </alternativeName>
</protein>
<dbReference type="OrthoDB" id="2668416at2759"/>
<dbReference type="InterPro" id="IPR027806">
    <property type="entry name" value="HARBI1_dom"/>
</dbReference>
<dbReference type="InterPro" id="IPR026103">
    <property type="entry name" value="HARBI1_animal"/>
</dbReference>
<keyword evidence="10" id="KW-0539">Nucleus</keyword>
<dbReference type="Proteomes" id="UP000279307">
    <property type="component" value="Chromosome 4"/>
</dbReference>
<evidence type="ECO:0000256" key="7">
    <source>
        <dbReference type="ARBA" id="ARBA00022722"/>
    </source>
</evidence>
<evidence type="ECO:0000313" key="14">
    <source>
        <dbReference type="EMBL" id="RLU23306.1"/>
    </source>
</evidence>
<reference evidence="14" key="1">
    <citation type="journal article" date="2018" name="Genome Res.">
        <title>The genomic architecture and molecular evolution of ant odorant receptors.</title>
        <authorList>
            <person name="McKenzie S.K."/>
            <person name="Kronauer D.J.C."/>
        </authorList>
    </citation>
    <scope>NUCLEOTIDE SEQUENCE [LARGE SCALE GENOMIC DNA]</scope>
    <source>
        <strain evidence="14">Clonal line C1</strain>
    </source>
</reference>
<evidence type="ECO:0000256" key="4">
    <source>
        <dbReference type="ARBA" id="ARBA00006958"/>
    </source>
</evidence>
<dbReference type="PANTHER" id="PTHR22930:SF85">
    <property type="entry name" value="GH03217P-RELATED"/>
    <property type="match status" value="1"/>
</dbReference>
<evidence type="ECO:0000256" key="1">
    <source>
        <dbReference type="ARBA" id="ARBA00001968"/>
    </source>
</evidence>
<gene>
    <name evidence="14" type="ORF">DMN91_003510</name>
</gene>
<name>A0A3L8DSK0_OOCBI</name>
<evidence type="ECO:0000256" key="6">
    <source>
        <dbReference type="ARBA" id="ARBA00022490"/>
    </source>
</evidence>
<evidence type="ECO:0000256" key="5">
    <source>
        <dbReference type="ARBA" id="ARBA00015519"/>
    </source>
</evidence>
<evidence type="ECO:0000259" key="13">
    <source>
        <dbReference type="Pfam" id="PF13359"/>
    </source>
</evidence>
<dbReference type="AlphaFoldDB" id="A0A3L8DSK0"/>
<keyword evidence="8" id="KW-0479">Metal-binding</keyword>
<reference evidence="14" key="2">
    <citation type="submission" date="2018-07" db="EMBL/GenBank/DDBJ databases">
        <authorList>
            <person name="Mckenzie S.K."/>
            <person name="Kronauer D.J.C."/>
        </authorList>
    </citation>
    <scope>NUCLEOTIDE SEQUENCE</scope>
    <source>
        <strain evidence="14">Clonal line C1</strain>
    </source>
</reference>
<comment type="similarity">
    <text evidence="4">Belongs to the HARBI1 family.</text>
</comment>
<proteinExistence type="inferred from homology"/>
<dbReference type="InterPro" id="IPR045249">
    <property type="entry name" value="HARBI1-like"/>
</dbReference>
<comment type="caution">
    <text evidence="14">The sequence shown here is derived from an EMBL/GenBank/DDBJ whole genome shotgun (WGS) entry which is preliminary data.</text>
</comment>
<evidence type="ECO:0000256" key="11">
    <source>
        <dbReference type="ARBA" id="ARBA00030126"/>
    </source>
</evidence>
<evidence type="ECO:0000256" key="12">
    <source>
        <dbReference type="ARBA" id="ARBA00045850"/>
    </source>
</evidence>
<comment type="cofactor">
    <cofactor evidence="1">
        <name>a divalent metal cation</name>
        <dbReference type="ChEBI" id="CHEBI:60240"/>
    </cofactor>
</comment>
<organism evidence="14">
    <name type="scientific">Ooceraea biroi</name>
    <name type="common">Clonal raider ant</name>
    <name type="synonym">Cerapachys biroi</name>
    <dbReference type="NCBI Taxonomy" id="2015173"/>
    <lineage>
        <taxon>Eukaryota</taxon>
        <taxon>Metazoa</taxon>
        <taxon>Ecdysozoa</taxon>
        <taxon>Arthropoda</taxon>
        <taxon>Hexapoda</taxon>
        <taxon>Insecta</taxon>
        <taxon>Pterygota</taxon>
        <taxon>Neoptera</taxon>
        <taxon>Endopterygota</taxon>
        <taxon>Hymenoptera</taxon>
        <taxon>Apocrita</taxon>
        <taxon>Aculeata</taxon>
        <taxon>Formicoidea</taxon>
        <taxon>Formicidae</taxon>
        <taxon>Dorylinae</taxon>
        <taxon>Ooceraea</taxon>
    </lineage>
</organism>
<dbReference type="GO" id="GO:0004518">
    <property type="term" value="F:nuclease activity"/>
    <property type="evidence" value="ECO:0007669"/>
    <property type="project" value="UniProtKB-KW"/>
</dbReference>
<keyword evidence="6" id="KW-0963">Cytoplasm</keyword>
<dbReference type="Pfam" id="PF13359">
    <property type="entry name" value="DDE_Tnp_4"/>
    <property type="match status" value="1"/>
</dbReference>
<evidence type="ECO:0000256" key="2">
    <source>
        <dbReference type="ARBA" id="ARBA00004123"/>
    </source>
</evidence>
<comment type="subcellular location">
    <subcellularLocation>
        <location evidence="3">Cytoplasm</location>
    </subcellularLocation>
    <subcellularLocation>
        <location evidence="2">Nucleus</location>
    </subcellularLocation>
</comment>